<sequence>MAAFVEDLRTGRFRAGLRVKRAQRAQGIYELTWSNGHRPRRTRHMGGPDGLDPSGSEGSEGR</sequence>
<dbReference type="RefSeq" id="WP_229925188.1">
    <property type="nucleotide sequence ID" value="NZ_BNCD01000044.1"/>
</dbReference>
<evidence type="ECO:0000256" key="1">
    <source>
        <dbReference type="SAM" id="MobiDB-lite"/>
    </source>
</evidence>
<accession>A0A919LAI7</accession>
<proteinExistence type="predicted"/>
<name>A0A919LAI7_9ACTN</name>
<reference evidence="2" key="1">
    <citation type="journal article" date="2014" name="Int. J. Syst. Evol. Microbiol.">
        <title>Complete genome sequence of Corynebacterium casei LMG S-19264T (=DSM 44701T), isolated from a smear-ripened cheese.</title>
        <authorList>
            <consortium name="US DOE Joint Genome Institute (JGI-PGF)"/>
            <person name="Walter F."/>
            <person name="Albersmeier A."/>
            <person name="Kalinowski J."/>
            <person name="Ruckert C."/>
        </authorList>
    </citation>
    <scope>NUCLEOTIDE SEQUENCE</scope>
    <source>
        <strain evidence="2">JCM 5069</strain>
    </source>
</reference>
<feature type="region of interest" description="Disordered" evidence="1">
    <location>
        <begin position="33"/>
        <end position="62"/>
    </location>
</feature>
<organism evidence="2 3">
    <name type="scientific">Streptomyces sulfonofaciens</name>
    <dbReference type="NCBI Taxonomy" id="68272"/>
    <lineage>
        <taxon>Bacteria</taxon>
        <taxon>Bacillati</taxon>
        <taxon>Actinomycetota</taxon>
        <taxon>Actinomycetes</taxon>
        <taxon>Kitasatosporales</taxon>
        <taxon>Streptomycetaceae</taxon>
        <taxon>Streptomyces</taxon>
    </lineage>
</organism>
<protein>
    <submittedName>
        <fullName evidence="2">Uncharacterized protein</fullName>
    </submittedName>
</protein>
<reference evidence="2" key="2">
    <citation type="submission" date="2020-09" db="EMBL/GenBank/DDBJ databases">
        <authorList>
            <person name="Sun Q."/>
            <person name="Ohkuma M."/>
        </authorList>
    </citation>
    <scope>NUCLEOTIDE SEQUENCE</scope>
    <source>
        <strain evidence="2">JCM 5069</strain>
    </source>
</reference>
<dbReference type="EMBL" id="BNCD01000044">
    <property type="protein sequence ID" value="GHH88854.1"/>
    <property type="molecule type" value="Genomic_DNA"/>
</dbReference>
<gene>
    <name evidence="2" type="ORF">GCM10018793_70080</name>
</gene>
<evidence type="ECO:0000313" key="3">
    <source>
        <dbReference type="Proteomes" id="UP000603708"/>
    </source>
</evidence>
<keyword evidence="3" id="KW-1185">Reference proteome</keyword>
<evidence type="ECO:0000313" key="2">
    <source>
        <dbReference type="EMBL" id="GHH88854.1"/>
    </source>
</evidence>
<dbReference type="AlphaFoldDB" id="A0A919LAI7"/>
<comment type="caution">
    <text evidence="2">The sequence shown here is derived from an EMBL/GenBank/DDBJ whole genome shotgun (WGS) entry which is preliminary data.</text>
</comment>
<dbReference type="Proteomes" id="UP000603708">
    <property type="component" value="Unassembled WGS sequence"/>
</dbReference>